<dbReference type="HOGENOM" id="CLU_1493675_0_0_0"/>
<keyword evidence="2" id="KW-1185">Reference proteome</keyword>
<dbReference type="OrthoDB" id="1551200at2"/>
<dbReference type="Proteomes" id="UP000006791">
    <property type="component" value="Chromosome 2"/>
</dbReference>
<dbReference type="KEGG" id="ctm:Cabther_B0400"/>
<proteinExistence type="predicted"/>
<evidence type="ECO:0000313" key="2">
    <source>
        <dbReference type="Proteomes" id="UP000006791"/>
    </source>
</evidence>
<protein>
    <recommendedName>
        <fullName evidence="3">Bacterial sensory transduction regulator</fullName>
    </recommendedName>
</protein>
<dbReference type="InterPro" id="IPR019660">
    <property type="entry name" value="Put_sensory_transdc_reg_YbjN"/>
</dbReference>
<dbReference type="EMBL" id="CP002515">
    <property type="protein sequence ID" value="AEP13401.1"/>
    <property type="molecule type" value="Genomic_DNA"/>
</dbReference>
<dbReference type="CDD" id="cd17511">
    <property type="entry name" value="YbjN_AmyR-like"/>
    <property type="match status" value="1"/>
</dbReference>
<dbReference type="Pfam" id="PF10722">
    <property type="entry name" value="YbjN"/>
    <property type="match status" value="1"/>
</dbReference>
<sequence>MTFDDKTLPASPTHVPPGRKTLRLGLALVLLAGAPLLSPTALAAVGKPVSSASPQQVEVFDVMTTTRLERILRSFTDVKWRELDNNTYLIELTDGLKMRLVKRDKSLLLAAVWGGQPMTLNRINEWNRVKRFAKAYLDNDNDPVLESDYELTGGVTEQNVKEWMKTFVYFAKEFQKYMRE</sequence>
<evidence type="ECO:0008006" key="3">
    <source>
        <dbReference type="Google" id="ProtNLM"/>
    </source>
</evidence>
<accession>G2LLC6</accession>
<dbReference type="AlphaFoldDB" id="G2LLC6"/>
<evidence type="ECO:0000313" key="1">
    <source>
        <dbReference type="EMBL" id="AEP13401.1"/>
    </source>
</evidence>
<organism evidence="1 2">
    <name type="scientific">Chloracidobacterium thermophilum (strain B)</name>
    <dbReference type="NCBI Taxonomy" id="981222"/>
    <lineage>
        <taxon>Bacteria</taxon>
        <taxon>Pseudomonadati</taxon>
        <taxon>Acidobacteriota</taxon>
        <taxon>Terriglobia</taxon>
        <taxon>Terriglobales</taxon>
        <taxon>Acidobacteriaceae</taxon>
        <taxon>Chloracidobacterium</taxon>
    </lineage>
</organism>
<dbReference type="RefSeq" id="WP_014101139.1">
    <property type="nucleotide sequence ID" value="NC_016025.1"/>
</dbReference>
<gene>
    <name evidence="1" type="ordered locus">Cabther_B0400</name>
</gene>
<name>G2LLC6_CHLTF</name>
<reference evidence="1 2" key="1">
    <citation type="journal article" date="2012" name="Environ. Microbiol.">
        <title>Complete genome of Candidatus Chloracidobacterium thermophilum, a chlorophyll-based photoheterotroph belonging to the phylum Acidobacteria.</title>
        <authorList>
            <person name="Garcia Costas A.M."/>
            <person name="Liu Z."/>
            <person name="Tomsho L.P."/>
            <person name="Schuster S.C."/>
            <person name="Ward D.M."/>
            <person name="Bryant D.A."/>
        </authorList>
    </citation>
    <scope>NUCLEOTIDE SEQUENCE [LARGE SCALE GENOMIC DNA]</scope>
    <source>
        <strain evidence="1 2">B</strain>
    </source>
</reference>
<dbReference type="STRING" id="981222.Cabther_B0400"/>